<evidence type="ECO:0000256" key="1">
    <source>
        <dbReference type="ARBA" id="ARBA00004651"/>
    </source>
</evidence>
<evidence type="ECO:0000256" key="2">
    <source>
        <dbReference type="ARBA" id="ARBA00022448"/>
    </source>
</evidence>
<comment type="activity regulation">
    <text evidence="14">Na(+) is not transported, but it plays an essential structural role and its presence is essential for fluoride channel function.</text>
</comment>
<dbReference type="AlphaFoldDB" id="A0A150F845"/>
<evidence type="ECO:0000256" key="6">
    <source>
        <dbReference type="ARBA" id="ARBA00022989"/>
    </source>
</evidence>
<dbReference type="PANTHER" id="PTHR28259">
    <property type="entry name" value="FLUORIDE EXPORT PROTEIN 1-RELATED"/>
    <property type="match status" value="1"/>
</dbReference>
<keyword evidence="2 14" id="KW-0813">Transport</keyword>
<evidence type="ECO:0000313" key="15">
    <source>
        <dbReference type="EMBL" id="KXZ20781.1"/>
    </source>
</evidence>
<keyword evidence="8 14" id="KW-0406">Ion transport</keyword>
<evidence type="ECO:0000256" key="14">
    <source>
        <dbReference type="HAMAP-Rule" id="MF_00454"/>
    </source>
</evidence>
<evidence type="ECO:0000256" key="9">
    <source>
        <dbReference type="ARBA" id="ARBA00023136"/>
    </source>
</evidence>
<feature type="binding site" evidence="14">
    <location>
        <position position="74"/>
    </location>
    <ligand>
        <name>Na(+)</name>
        <dbReference type="ChEBI" id="CHEBI:29101"/>
        <note>structural</note>
    </ligand>
</feature>
<dbReference type="EMBL" id="LSBA01000009">
    <property type="protein sequence ID" value="KXZ20781.1"/>
    <property type="molecule type" value="Genomic_DNA"/>
</dbReference>
<evidence type="ECO:0000256" key="10">
    <source>
        <dbReference type="ARBA" id="ARBA00023303"/>
    </source>
</evidence>
<accession>A0A150F845</accession>
<reference evidence="16" key="1">
    <citation type="submission" date="2016-02" db="EMBL/GenBank/DDBJ databases">
        <authorList>
            <person name="Dunlap C."/>
        </authorList>
    </citation>
    <scope>NUCLEOTIDE SEQUENCE [LARGE SCALE GENOMIC DNA]</scope>
    <source>
        <strain evidence="16">NRRL B-41092</strain>
    </source>
</reference>
<evidence type="ECO:0000256" key="5">
    <source>
        <dbReference type="ARBA" id="ARBA00022723"/>
    </source>
</evidence>
<organism evidence="15 16">
    <name type="scientific">Bacillus nakamurai</name>
    <dbReference type="NCBI Taxonomy" id="1793963"/>
    <lineage>
        <taxon>Bacteria</taxon>
        <taxon>Bacillati</taxon>
        <taxon>Bacillota</taxon>
        <taxon>Bacilli</taxon>
        <taxon>Bacillales</taxon>
        <taxon>Bacillaceae</taxon>
        <taxon>Bacillus</taxon>
    </lineage>
</organism>
<protein>
    <recommendedName>
        <fullName evidence="14">Fluoride-specific ion channel FluC</fullName>
    </recommendedName>
</protein>
<evidence type="ECO:0000256" key="12">
    <source>
        <dbReference type="ARBA" id="ARBA00035585"/>
    </source>
</evidence>
<evidence type="ECO:0000256" key="11">
    <source>
        <dbReference type="ARBA" id="ARBA00035120"/>
    </source>
</evidence>
<dbReference type="GO" id="GO:0140114">
    <property type="term" value="P:cellular detoxification of fluoride"/>
    <property type="evidence" value="ECO:0007669"/>
    <property type="project" value="UniProtKB-UniRule"/>
</dbReference>
<comment type="function">
    <text evidence="13 14">Fluoride-specific ion channel. Important for reducing fluoride concentration in the cell, thus reducing its toxicity.</text>
</comment>
<keyword evidence="10 14" id="KW-0407">Ion channel</keyword>
<keyword evidence="4 14" id="KW-0812">Transmembrane</keyword>
<name>A0A150F845_9BACI</name>
<evidence type="ECO:0000313" key="16">
    <source>
        <dbReference type="Proteomes" id="UP000075430"/>
    </source>
</evidence>
<evidence type="ECO:0000256" key="3">
    <source>
        <dbReference type="ARBA" id="ARBA00022475"/>
    </source>
</evidence>
<keyword evidence="3 14" id="KW-1003">Cell membrane</keyword>
<sequence length="119" mass="12223">MTVFCMCLAGGIGAVFRFFLGRAVTAKSGGFPIPIGMAAVNLLGAFGLGLFTGIGLNNPSAGIIIATGFFGAFTTFSTFSAEAVQLLLNNRVKASLLYIAVSAAGSLLAFWAGWMIMSV</sequence>
<dbReference type="OrthoDB" id="9815830at2"/>
<feature type="transmembrane region" description="Helical" evidence="14">
    <location>
        <begin position="63"/>
        <end position="84"/>
    </location>
</feature>
<proteinExistence type="inferred from homology"/>
<dbReference type="HAMAP" id="MF_00454">
    <property type="entry name" value="FluC"/>
    <property type="match status" value="1"/>
</dbReference>
<dbReference type="Pfam" id="PF02537">
    <property type="entry name" value="CRCB"/>
    <property type="match status" value="1"/>
</dbReference>
<comment type="similarity">
    <text evidence="11 14">Belongs to the fluoride channel Fluc/FEX (TC 1.A.43) family.</text>
</comment>
<dbReference type="STRING" id="1793963.AXI58_14180"/>
<comment type="subcellular location">
    <subcellularLocation>
        <location evidence="1 14">Cell membrane</location>
        <topology evidence="1 14">Multi-pass membrane protein</topology>
    </subcellularLocation>
</comment>
<dbReference type="InterPro" id="IPR003691">
    <property type="entry name" value="FluC"/>
</dbReference>
<feature type="transmembrane region" description="Helical" evidence="14">
    <location>
        <begin position="96"/>
        <end position="117"/>
    </location>
</feature>
<dbReference type="RefSeq" id="WP_061521410.1">
    <property type="nucleotide sequence ID" value="NZ_JARLZY010000007.1"/>
</dbReference>
<feature type="transmembrane region" description="Helical" evidence="14">
    <location>
        <begin position="33"/>
        <end position="56"/>
    </location>
</feature>
<dbReference type="NCBIfam" id="NF010809">
    <property type="entry name" value="PRK14213.1"/>
    <property type="match status" value="1"/>
</dbReference>
<comment type="catalytic activity">
    <reaction evidence="12">
        <text>fluoride(in) = fluoride(out)</text>
        <dbReference type="Rhea" id="RHEA:76159"/>
        <dbReference type="ChEBI" id="CHEBI:17051"/>
    </reaction>
    <physiologicalReaction direction="left-to-right" evidence="12">
        <dbReference type="Rhea" id="RHEA:76160"/>
    </physiologicalReaction>
</comment>
<gene>
    <name evidence="14" type="primary">fluC</name>
    <name evidence="14" type="synonym">crcB</name>
    <name evidence="15" type="ORF">AXI58_14180</name>
</gene>
<keyword evidence="16" id="KW-1185">Reference proteome</keyword>
<feature type="binding site" evidence="14">
    <location>
        <position position="71"/>
    </location>
    <ligand>
        <name>Na(+)</name>
        <dbReference type="ChEBI" id="CHEBI:29101"/>
        <note>structural</note>
    </ligand>
</feature>
<evidence type="ECO:0000256" key="4">
    <source>
        <dbReference type="ARBA" id="ARBA00022692"/>
    </source>
</evidence>
<evidence type="ECO:0000256" key="13">
    <source>
        <dbReference type="ARBA" id="ARBA00049940"/>
    </source>
</evidence>
<keyword evidence="5 14" id="KW-0479">Metal-binding</keyword>
<dbReference type="GO" id="GO:0005886">
    <property type="term" value="C:plasma membrane"/>
    <property type="evidence" value="ECO:0007669"/>
    <property type="project" value="UniProtKB-SubCell"/>
</dbReference>
<evidence type="ECO:0000256" key="8">
    <source>
        <dbReference type="ARBA" id="ARBA00023065"/>
    </source>
</evidence>
<dbReference type="NCBIfam" id="TIGR00494">
    <property type="entry name" value="crcB"/>
    <property type="match status" value="1"/>
</dbReference>
<dbReference type="PANTHER" id="PTHR28259:SF16">
    <property type="entry name" value="FLUORIDE-SPECIFIC ION CHANNEL FLUC 2"/>
    <property type="match status" value="1"/>
</dbReference>
<dbReference type="GO" id="GO:0046872">
    <property type="term" value="F:metal ion binding"/>
    <property type="evidence" value="ECO:0007669"/>
    <property type="project" value="UniProtKB-KW"/>
</dbReference>
<keyword evidence="6 14" id="KW-1133">Transmembrane helix</keyword>
<keyword evidence="7 14" id="KW-0915">Sodium</keyword>
<comment type="caution">
    <text evidence="15">The sequence shown here is derived from an EMBL/GenBank/DDBJ whole genome shotgun (WGS) entry which is preliminary data.</text>
</comment>
<keyword evidence="9 14" id="KW-0472">Membrane</keyword>
<dbReference type="GO" id="GO:0062054">
    <property type="term" value="F:fluoride channel activity"/>
    <property type="evidence" value="ECO:0007669"/>
    <property type="project" value="UniProtKB-UniRule"/>
</dbReference>
<evidence type="ECO:0000256" key="7">
    <source>
        <dbReference type="ARBA" id="ARBA00023053"/>
    </source>
</evidence>
<dbReference type="Proteomes" id="UP000075430">
    <property type="component" value="Unassembled WGS sequence"/>
</dbReference>